<dbReference type="EMBL" id="JAUIZM010000014">
    <property type="protein sequence ID" value="KAK1353028.1"/>
    <property type="molecule type" value="Genomic_DNA"/>
</dbReference>
<keyword evidence="5" id="KW-0732">Signal</keyword>
<dbReference type="AlphaFoldDB" id="A0AAD8LYF0"/>
<dbReference type="Proteomes" id="UP001237642">
    <property type="component" value="Unassembled WGS sequence"/>
</dbReference>
<sequence length="343" mass="39082">MSSQKMIFALHCFTVWPDEMSVNEMSVGELSETSSSGIFMKMGYADKWTDLPKDLVVDVAHSDTDTDEDEDEEEDEDEDEDEDGEEDEDEDNVDDDASKKELTQFLEQRAQYVHSRNSIGSNGTRAETQDKDSSSGVISMNGHRSCNYFKKRGMWNTRDGKYYVVTDPNDDDAVNPRPGTLRYAVIQDEPLWIIFKRSMVITLKQELIMNSFKTIDARGHCELTKSWLEDIWADHNSLSNCPDGLVDAVMGSTAITISNNYFTHHNEVILLGHSDSYTRDKVMQVTIAYNHFGEGLIQRMPRCRHGYFHGNRYLAPNNPFAKEVTKRLEVGAGALNCRRGRRC</sequence>
<keyword evidence="12" id="KW-1185">Reference proteome</keyword>
<evidence type="ECO:0000256" key="9">
    <source>
        <dbReference type="SAM" id="MobiDB-lite"/>
    </source>
</evidence>
<evidence type="ECO:0000256" key="5">
    <source>
        <dbReference type="ARBA" id="ARBA00022729"/>
    </source>
</evidence>
<evidence type="ECO:0000313" key="12">
    <source>
        <dbReference type="Proteomes" id="UP001237642"/>
    </source>
</evidence>
<proteinExistence type="inferred from homology"/>
<feature type="compositionally biased region" description="Polar residues" evidence="9">
    <location>
        <begin position="114"/>
        <end position="126"/>
    </location>
</feature>
<accession>A0AAD8LYF0</accession>
<evidence type="ECO:0000256" key="3">
    <source>
        <dbReference type="ARBA" id="ARBA00012272"/>
    </source>
</evidence>
<name>A0AAD8LYF0_9APIA</name>
<dbReference type="PANTHER" id="PTHR31683">
    <property type="entry name" value="PECTATE LYASE 18-RELATED"/>
    <property type="match status" value="1"/>
</dbReference>
<reference evidence="11" key="2">
    <citation type="submission" date="2023-05" db="EMBL/GenBank/DDBJ databases">
        <authorList>
            <person name="Schelkunov M.I."/>
        </authorList>
    </citation>
    <scope>NUCLEOTIDE SEQUENCE</scope>
    <source>
        <strain evidence="11">Hsosn_3</strain>
        <tissue evidence="11">Leaf</tissue>
    </source>
</reference>
<dbReference type="InterPro" id="IPR011050">
    <property type="entry name" value="Pectin_lyase_fold/virulence"/>
</dbReference>
<protein>
    <recommendedName>
        <fullName evidence="3 8">Pectate lyase</fullName>
        <ecNumber evidence="3 8">4.2.2.2</ecNumber>
    </recommendedName>
</protein>
<dbReference type="PRINTS" id="PR00807">
    <property type="entry name" value="AMBALLERGEN"/>
</dbReference>
<keyword evidence="4 8" id="KW-0479">Metal-binding</keyword>
<dbReference type="GO" id="GO:0030570">
    <property type="term" value="F:pectate lyase activity"/>
    <property type="evidence" value="ECO:0007669"/>
    <property type="project" value="UniProtKB-EC"/>
</dbReference>
<reference evidence="11" key="1">
    <citation type="submission" date="2023-02" db="EMBL/GenBank/DDBJ databases">
        <title>Genome of toxic invasive species Heracleum sosnowskyi carries increased number of genes despite the absence of recent whole-genome duplications.</title>
        <authorList>
            <person name="Schelkunov M."/>
            <person name="Shtratnikova V."/>
            <person name="Makarenko M."/>
            <person name="Klepikova A."/>
            <person name="Omelchenko D."/>
            <person name="Novikova G."/>
            <person name="Obukhova E."/>
            <person name="Bogdanov V."/>
            <person name="Penin A."/>
            <person name="Logacheva M."/>
        </authorList>
    </citation>
    <scope>NUCLEOTIDE SEQUENCE</scope>
    <source>
        <strain evidence="11">Hsosn_3</strain>
        <tissue evidence="11">Leaf</tissue>
    </source>
</reference>
<dbReference type="SMART" id="SM00656">
    <property type="entry name" value="Amb_all"/>
    <property type="match status" value="1"/>
</dbReference>
<feature type="domain" description="Pectate lyase" evidence="10">
    <location>
        <begin position="198"/>
        <end position="319"/>
    </location>
</feature>
<feature type="region of interest" description="Disordered" evidence="9">
    <location>
        <begin position="56"/>
        <end position="97"/>
    </location>
</feature>
<evidence type="ECO:0000256" key="6">
    <source>
        <dbReference type="ARBA" id="ARBA00022837"/>
    </source>
</evidence>
<evidence type="ECO:0000256" key="8">
    <source>
        <dbReference type="RuleBase" id="RU361123"/>
    </source>
</evidence>
<feature type="region of interest" description="Disordered" evidence="9">
    <location>
        <begin position="113"/>
        <end position="137"/>
    </location>
</feature>
<dbReference type="SUPFAM" id="SSF51126">
    <property type="entry name" value="Pectin lyase-like"/>
    <property type="match status" value="1"/>
</dbReference>
<comment type="cofactor">
    <cofactor evidence="8">
        <name>Ca(2+)</name>
        <dbReference type="ChEBI" id="CHEBI:29108"/>
    </cofactor>
    <text evidence="8">Binds 1 Ca(2+) ion. Required for its activity.</text>
</comment>
<dbReference type="GO" id="GO:0046872">
    <property type="term" value="F:metal ion binding"/>
    <property type="evidence" value="ECO:0007669"/>
    <property type="project" value="UniProtKB-KW"/>
</dbReference>
<dbReference type="Pfam" id="PF00544">
    <property type="entry name" value="Pectate_lyase_4"/>
    <property type="match status" value="1"/>
</dbReference>
<evidence type="ECO:0000256" key="4">
    <source>
        <dbReference type="ARBA" id="ARBA00022723"/>
    </source>
</evidence>
<evidence type="ECO:0000313" key="11">
    <source>
        <dbReference type="EMBL" id="KAK1353028.1"/>
    </source>
</evidence>
<dbReference type="InterPro" id="IPR012334">
    <property type="entry name" value="Pectin_lyas_fold"/>
</dbReference>
<feature type="compositionally biased region" description="Acidic residues" evidence="9">
    <location>
        <begin position="65"/>
        <end position="95"/>
    </location>
</feature>
<comment type="pathway">
    <text evidence="2 8">Glycan metabolism; pectin degradation; 2-dehydro-3-deoxy-D-gluconate from pectin: step 2/5.</text>
</comment>
<keyword evidence="6 8" id="KW-0106">Calcium</keyword>
<dbReference type="EC" id="4.2.2.2" evidence="3 8"/>
<evidence type="ECO:0000259" key="10">
    <source>
        <dbReference type="SMART" id="SM00656"/>
    </source>
</evidence>
<dbReference type="InterPro" id="IPR045032">
    <property type="entry name" value="PEL"/>
</dbReference>
<comment type="caution">
    <text evidence="11">The sequence shown here is derived from an EMBL/GenBank/DDBJ whole genome shotgun (WGS) entry which is preliminary data.</text>
</comment>
<evidence type="ECO:0000256" key="2">
    <source>
        <dbReference type="ARBA" id="ARBA00005220"/>
    </source>
</evidence>
<dbReference type="InterPro" id="IPR002022">
    <property type="entry name" value="Pec_lyase"/>
</dbReference>
<dbReference type="Gene3D" id="2.160.20.10">
    <property type="entry name" value="Single-stranded right-handed beta-helix, Pectin lyase-like"/>
    <property type="match status" value="2"/>
</dbReference>
<comment type="catalytic activity">
    <reaction evidence="1 8">
        <text>Eliminative cleavage of (1-&gt;4)-alpha-D-galacturonan to give oligosaccharides with 4-deoxy-alpha-D-galact-4-enuronosyl groups at their non-reducing ends.</text>
        <dbReference type="EC" id="4.2.2.2"/>
    </reaction>
</comment>
<comment type="similarity">
    <text evidence="8">Belongs to the polysaccharide lyase 1 family.</text>
</comment>
<keyword evidence="7 8" id="KW-0456">Lyase</keyword>
<dbReference type="InterPro" id="IPR018082">
    <property type="entry name" value="AmbAllergen"/>
</dbReference>
<evidence type="ECO:0000256" key="1">
    <source>
        <dbReference type="ARBA" id="ARBA00000695"/>
    </source>
</evidence>
<evidence type="ECO:0000256" key="7">
    <source>
        <dbReference type="ARBA" id="ARBA00023239"/>
    </source>
</evidence>
<organism evidence="11 12">
    <name type="scientific">Heracleum sosnowskyi</name>
    <dbReference type="NCBI Taxonomy" id="360622"/>
    <lineage>
        <taxon>Eukaryota</taxon>
        <taxon>Viridiplantae</taxon>
        <taxon>Streptophyta</taxon>
        <taxon>Embryophyta</taxon>
        <taxon>Tracheophyta</taxon>
        <taxon>Spermatophyta</taxon>
        <taxon>Magnoliopsida</taxon>
        <taxon>eudicotyledons</taxon>
        <taxon>Gunneridae</taxon>
        <taxon>Pentapetalae</taxon>
        <taxon>asterids</taxon>
        <taxon>campanulids</taxon>
        <taxon>Apiales</taxon>
        <taxon>Apiaceae</taxon>
        <taxon>Apioideae</taxon>
        <taxon>apioid superclade</taxon>
        <taxon>Tordylieae</taxon>
        <taxon>Tordyliinae</taxon>
        <taxon>Heracleum</taxon>
    </lineage>
</organism>
<dbReference type="PANTHER" id="PTHR31683:SF208">
    <property type="entry name" value="PECTATE LYASE"/>
    <property type="match status" value="1"/>
</dbReference>
<gene>
    <name evidence="11" type="ORF">POM88_052866</name>
</gene>